<gene>
    <name evidence="1" type="ORF">HMPREF9448_00820</name>
</gene>
<keyword evidence="2" id="KW-1185">Reference proteome</keyword>
<dbReference type="HOGENOM" id="CLU_3363470_0_0_10"/>
<protein>
    <submittedName>
        <fullName evidence="1">Uncharacterized protein</fullName>
    </submittedName>
</protein>
<comment type="caution">
    <text evidence="1">The sequence shown here is derived from an EMBL/GenBank/DDBJ whole genome shotgun (WGS) entry which is preliminary data.</text>
</comment>
<evidence type="ECO:0000313" key="1">
    <source>
        <dbReference type="EMBL" id="EJZ65090.1"/>
    </source>
</evidence>
<reference evidence="1 2" key="1">
    <citation type="submission" date="2012-08" db="EMBL/GenBank/DDBJ databases">
        <title>The Genome Sequence of Barnesiella intestinihominis YIT 11860.</title>
        <authorList>
            <consortium name="The Broad Institute Genome Sequencing Platform"/>
            <person name="Earl A."/>
            <person name="Ward D."/>
            <person name="Feldgarden M."/>
            <person name="Gevers D."/>
            <person name="Morotomi M."/>
            <person name="Walker B."/>
            <person name="Young S.K."/>
            <person name="Zeng Q."/>
            <person name="Gargeya S."/>
            <person name="Fitzgerald M."/>
            <person name="Haas B."/>
            <person name="Abouelleil A."/>
            <person name="Alvarado L."/>
            <person name="Arachchi H.M."/>
            <person name="Berlin A.M."/>
            <person name="Chapman S.B."/>
            <person name="Goldberg J."/>
            <person name="Griggs A."/>
            <person name="Gujja S."/>
            <person name="Hansen M."/>
            <person name="Howarth C."/>
            <person name="Imamovic A."/>
            <person name="Larimer J."/>
            <person name="McCowen C."/>
            <person name="Montmayeur A."/>
            <person name="Murphy C."/>
            <person name="Neiman D."/>
            <person name="Pearson M."/>
            <person name="Priest M."/>
            <person name="Roberts A."/>
            <person name="Saif S."/>
            <person name="Shea T."/>
            <person name="Sisk P."/>
            <person name="Sykes S."/>
            <person name="Wortman J."/>
            <person name="Nusbaum C."/>
            <person name="Birren B."/>
        </authorList>
    </citation>
    <scope>NUCLEOTIDE SEQUENCE [LARGE SCALE GENOMIC DNA]</scope>
    <source>
        <strain evidence="1 2">YIT 11860</strain>
    </source>
</reference>
<dbReference type="EMBL" id="ADLE01000007">
    <property type="protein sequence ID" value="EJZ65090.1"/>
    <property type="molecule type" value="Genomic_DNA"/>
</dbReference>
<dbReference type="AlphaFoldDB" id="K0XMR2"/>
<organism evidence="1 2">
    <name type="scientific">Barnesiella intestinihominis YIT 11860</name>
    <dbReference type="NCBI Taxonomy" id="742726"/>
    <lineage>
        <taxon>Bacteria</taxon>
        <taxon>Pseudomonadati</taxon>
        <taxon>Bacteroidota</taxon>
        <taxon>Bacteroidia</taxon>
        <taxon>Bacteroidales</taxon>
        <taxon>Barnesiellaceae</taxon>
        <taxon>Barnesiella</taxon>
    </lineage>
</organism>
<evidence type="ECO:0000313" key="2">
    <source>
        <dbReference type="Proteomes" id="UP000006044"/>
    </source>
</evidence>
<name>K0XMR2_9BACT</name>
<proteinExistence type="predicted"/>
<sequence>MIYKNIISFTILYFTDVFKRHFENVFLPHEKGDSR</sequence>
<dbReference type="Proteomes" id="UP000006044">
    <property type="component" value="Unassembled WGS sequence"/>
</dbReference>
<accession>K0XMR2</accession>